<name>C6BS94_MARSD</name>
<dbReference type="PROSITE" id="PS51257">
    <property type="entry name" value="PROKAR_LIPOPROTEIN"/>
    <property type="match status" value="1"/>
</dbReference>
<protein>
    <recommendedName>
        <fullName evidence="3">ABC-type transport auxiliary lipoprotein component domain-containing protein</fullName>
    </recommendedName>
</protein>
<reference evidence="1 2" key="1">
    <citation type="submission" date="2009-06" db="EMBL/GenBank/DDBJ databases">
        <title>Complete sequence of Desulfovibrio salexigens DSM 2638.</title>
        <authorList>
            <consortium name="US DOE Joint Genome Institute"/>
            <person name="Lucas S."/>
            <person name="Copeland A."/>
            <person name="Lapidus A."/>
            <person name="Glavina del Rio T."/>
            <person name="Tice H."/>
            <person name="Bruce D."/>
            <person name="Goodwin L."/>
            <person name="Pitluck S."/>
            <person name="Munk A.C."/>
            <person name="Brettin T."/>
            <person name="Detter J.C."/>
            <person name="Han C."/>
            <person name="Tapia R."/>
            <person name="Larimer F."/>
            <person name="Land M."/>
            <person name="Hauser L."/>
            <person name="Kyrpides N."/>
            <person name="Anderson I."/>
            <person name="Wall J.D."/>
            <person name="Arkin A.P."/>
            <person name="Dehal P."/>
            <person name="Chivian D."/>
            <person name="Giles B."/>
            <person name="Hazen T.C."/>
        </authorList>
    </citation>
    <scope>NUCLEOTIDE SEQUENCE [LARGE SCALE GENOMIC DNA]</scope>
    <source>
        <strain evidence="2">ATCC 14822 / DSM 2638 / NCIMB 8403 / VKM B-1763</strain>
    </source>
</reference>
<dbReference type="AlphaFoldDB" id="C6BS94"/>
<dbReference type="EMBL" id="CP001649">
    <property type="protein sequence ID" value="ACS79570.1"/>
    <property type="molecule type" value="Genomic_DNA"/>
</dbReference>
<sequence length="178" mass="20106">MFKHFVVILFVLSSLVGCSSKPIVLDYSPSSTMTVDGNFKVGDFSYLPAENDHAIKPNQIKNTALGSILFEKNIDKYFEDALFTEARFVGVDMKKNENVVSGEIKEFLIDDIGFSVDWRLDVNYVVQKQDGLGQCYNKSHLVTKSTSKFANAFGTIREIIKLNIEQLFADPEFVKCIR</sequence>
<evidence type="ECO:0000313" key="1">
    <source>
        <dbReference type="EMBL" id="ACS79570.1"/>
    </source>
</evidence>
<keyword evidence="2" id="KW-1185">Reference proteome</keyword>
<dbReference type="eggNOG" id="ENOG5033A6Q">
    <property type="taxonomic scope" value="Bacteria"/>
</dbReference>
<dbReference type="HOGENOM" id="CLU_107448_0_0_7"/>
<dbReference type="KEGG" id="dsa:Desal_1508"/>
<proteinExistence type="predicted"/>
<dbReference type="Proteomes" id="UP000002601">
    <property type="component" value="Chromosome"/>
</dbReference>
<dbReference type="OrthoDB" id="6050091at2"/>
<evidence type="ECO:0008006" key="3">
    <source>
        <dbReference type="Google" id="ProtNLM"/>
    </source>
</evidence>
<accession>C6BS94</accession>
<gene>
    <name evidence="1" type="ordered locus">Desal_1508</name>
</gene>
<organism evidence="1 2">
    <name type="scientific">Maridesulfovibrio salexigens (strain ATCC 14822 / DSM 2638 / NCIMB 8403 / VKM B-1763)</name>
    <name type="common">Desulfovibrio salexigens</name>
    <dbReference type="NCBI Taxonomy" id="526222"/>
    <lineage>
        <taxon>Bacteria</taxon>
        <taxon>Pseudomonadati</taxon>
        <taxon>Thermodesulfobacteriota</taxon>
        <taxon>Desulfovibrionia</taxon>
        <taxon>Desulfovibrionales</taxon>
        <taxon>Desulfovibrionaceae</taxon>
        <taxon>Maridesulfovibrio</taxon>
    </lineage>
</organism>
<evidence type="ECO:0000313" key="2">
    <source>
        <dbReference type="Proteomes" id="UP000002601"/>
    </source>
</evidence>
<dbReference type="RefSeq" id="WP_015851388.1">
    <property type="nucleotide sequence ID" value="NC_012881.1"/>
</dbReference>